<accession>A0ABS6TF78</accession>
<evidence type="ECO:0000313" key="1">
    <source>
        <dbReference type="EMBL" id="MBV7391479.1"/>
    </source>
</evidence>
<keyword evidence="2" id="KW-1185">Reference proteome</keyword>
<dbReference type="Proteomes" id="UP000774130">
    <property type="component" value="Unassembled WGS sequence"/>
</dbReference>
<proteinExistence type="predicted"/>
<reference evidence="1 2" key="1">
    <citation type="submission" date="2021-06" db="EMBL/GenBank/DDBJ databases">
        <title>Enterococcus alishanensis sp. nov., a novel lactic acid bacterium isolated from fresh coffee beans.</title>
        <authorList>
            <person name="Chen Y.-S."/>
        </authorList>
    </citation>
    <scope>NUCLEOTIDE SEQUENCE [LARGE SCALE GENOMIC DNA]</scope>
    <source>
        <strain evidence="1 2">ALS3</strain>
    </source>
</reference>
<dbReference type="InterPro" id="IPR051159">
    <property type="entry name" value="Hexapeptide_acetyltransf"/>
</dbReference>
<protein>
    <submittedName>
        <fullName evidence="1">CatB-related O-acetyltransferase</fullName>
    </submittedName>
</protein>
<name>A0ABS6TF78_9ENTE</name>
<gene>
    <name evidence="1" type="ORF">KUA55_12370</name>
</gene>
<dbReference type="PANTHER" id="PTHR23416">
    <property type="entry name" value="SIALIC ACID SYNTHASE-RELATED"/>
    <property type="match status" value="1"/>
</dbReference>
<dbReference type="EMBL" id="JAHUZB010000004">
    <property type="protein sequence ID" value="MBV7391479.1"/>
    <property type="molecule type" value="Genomic_DNA"/>
</dbReference>
<comment type="caution">
    <text evidence="1">The sequence shown here is derived from an EMBL/GenBank/DDBJ whole genome shotgun (WGS) entry which is preliminary data.</text>
</comment>
<evidence type="ECO:0000313" key="2">
    <source>
        <dbReference type="Proteomes" id="UP000774130"/>
    </source>
</evidence>
<sequence length="188" mass="21088">MFPTQSQIGRYCSIASDISFMSAQHPLDRFTTSSVMISGTSVSDSFGFSDACQIGGFKQVPYDQQMNDGIILGNDVWLGQEVLFKKNIKVGDGAVVGARSIVTKDVPPYAIVAGSPAKIIRYRYPFKIIEQLLILKWWNYPVWKFSSITADEQIESFIDKLQHKIITGEISEYHPEIVTAEDMSNYTD</sequence>
<dbReference type="CDD" id="cd03349">
    <property type="entry name" value="LbH_XAT"/>
    <property type="match status" value="1"/>
</dbReference>
<organism evidence="1 2">
    <name type="scientific">Enterococcus alishanensis</name>
    <dbReference type="NCBI Taxonomy" id="1303817"/>
    <lineage>
        <taxon>Bacteria</taxon>
        <taxon>Bacillati</taxon>
        <taxon>Bacillota</taxon>
        <taxon>Bacilli</taxon>
        <taxon>Lactobacillales</taxon>
        <taxon>Enterococcaceae</taxon>
        <taxon>Enterococcus</taxon>
    </lineage>
</organism>